<keyword evidence="2" id="KW-1185">Reference proteome</keyword>
<gene>
    <name evidence="1" type="ORF">DealDRAFT_1770</name>
</gene>
<dbReference type="AlphaFoldDB" id="C0GH11"/>
<dbReference type="NCBIfam" id="TIGR03309">
    <property type="entry name" value="matur_yqeB"/>
    <property type="match status" value="1"/>
</dbReference>
<dbReference type="RefSeq" id="WP_008516698.1">
    <property type="nucleotide sequence ID" value="NZ_ACJM01000008.1"/>
</dbReference>
<dbReference type="STRING" id="555088.DealDRAFT_1770"/>
<dbReference type="Proteomes" id="UP000006443">
    <property type="component" value="Unassembled WGS sequence"/>
</dbReference>
<reference evidence="1 2" key="1">
    <citation type="submission" date="2009-02" db="EMBL/GenBank/DDBJ databases">
        <title>Sequencing of the draft genome and assembly of Dethiobacter alkaliphilus AHT 1.</title>
        <authorList>
            <consortium name="US DOE Joint Genome Institute (JGI-PGF)"/>
            <person name="Lucas S."/>
            <person name="Copeland A."/>
            <person name="Lapidus A."/>
            <person name="Glavina del Rio T."/>
            <person name="Dalin E."/>
            <person name="Tice H."/>
            <person name="Bruce D."/>
            <person name="Goodwin L."/>
            <person name="Pitluck S."/>
            <person name="Larimer F."/>
            <person name="Land M.L."/>
            <person name="Hauser L."/>
            <person name="Muyzer G."/>
        </authorList>
    </citation>
    <scope>NUCLEOTIDE SEQUENCE [LARGE SCALE GENOMIC DNA]</scope>
    <source>
        <strain evidence="1 2">AHT 1</strain>
    </source>
</reference>
<proteinExistence type="predicted"/>
<protein>
    <submittedName>
        <fullName evidence="1">Selenium-dependent molybdenum hydroxylase system protein, YqeB family</fullName>
    </submittedName>
</protein>
<evidence type="ECO:0000313" key="2">
    <source>
        <dbReference type="Proteomes" id="UP000006443"/>
    </source>
</evidence>
<dbReference type="OrthoDB" id="9815497at2"/>
<dbReference type="InterPro" id="IPR017695">
    <property type="entry name" value="Se-dep_Mo_hydrolase_YqeB"/>
</dbReference>
<dbReference type="EMBL" id="ACJM01000008">
    <property type="protein sequence ID" value="EEG77313.1"/>
    <property type="molecule type" value="Genomic_DNA"/>
</dbReference>
<comment type="caution">
    <text evidence="1">The sequence shown here is derived from an EMBL/GenBank/DDBJ whole genome shotgun (WGS) entry which is preliminary data.</text>
</comment>
<sequence>MKKPLVIIKGAGDLASGVAHRLFQCGFAVLMLETFQPTVIRRSVSFAEAVYRGEQTVEGVQAVLAGGIDDVAAILKAERICVLADPQWEALVQLQPQAVVDAVMAKQNLGTSIDDAPVTIGLGPGFTAGGNVQAVIETQRGHDLGRVLYKGAAAPNTGVPGEIQGYTTQRLLRAPVAGQFRGLQEIGDLVTQGQPVAAVGKEVICAPISGVLRGIMKTGLQVTAGCKIGDIDPRGVKEYCFTISDKARCVAGGVLEALIYLGRREELWMSN</sequence>
<evidence type="ECO:0000313" key="1">
    <source>
        <dbReference type="EMBL" id="EEG77313.1"/>
    </source>
</evidence>
<dbReference type="eggNOG" id="COG3608">
    <property type="taxonomic scope" value="Bacteria"/>
</dbReference>
<accession>C0GH11</accession>
<name>C0GH11_DETAL</name>
<organism evidence="1 2">
    <name type="scientific">Dethiobacter alkaliphilus AHT 1</name>
    <dbReference type="NCBI Taxonomy" id="555088"/>
    <lineage>
        <taxon>Bacteria</taxon>
        <taxon>Bacillati</taxon>
        <taxon>Bacillota</taxon>
        <taxon>Dethiobacteria</taxon>
        <taxon>Dethiobacterales</taxon>
        <taxon>Dethiobacteraceae</taxon>
        <taxon>Dethiobacter</taxon>
    </lineage>
</organism>